<dbReference type="EMBL" id="CAJJDN010000181">
    <property type="protein sequence ID" value="CAD8127960.1"/>
    <property type="molecule type" value="Genomic_DNA"/>
</dbReference>
<sequence>MLNENIALDSKVERGIDALISKLYSSGSNRFEMVVKQNNSELKIILEFICNKTSFKQKQFIELIIKEYYQSNKSSKENKIKDYQSVQNYYNFTYHI</sequence>
<protein>
    <submittedName>
        <fullName evidence="1">Uncharacterized protein</fullName>
    </submittedName>
</protein>
<proteinExistence type="predicted"/>
<comment type="caution">
    <text evidence="1">The sequence shown here is derived from an EMBL/GenBank/DDBJ whole genome shotgun (WGS) entry which is preliminary data.</text>
</comment>
<evidence type="ECO:0000313" key="2">
    <source>
        <dbReference type="EMBL" id="CAD8127961.1"/>
    </source>
</evidence>
<reference evidence="1" key="1">
    <citation type="submission" date="2021-01" db="EMBL/GenBank/DDBJ databases">
        <authorList>
            <consortium name="Genoscope - CEA"/>
            <person name="William W."/>
        </authorList>
    </citation>
    <scope>NUCLEOTIDE SEQUENCE</scope>
</reference>
<accession>A0A8S1RLD8</accession>
<dbReference type="EMBL" id="CAJJDN010000181">
    <property type="protein sequence ID" value="CAD8127961.1"/>
    <property type="molecule type" value="Genomic_DNA"/>
</dbReference>
<name>A0A8S1RLD8_9CILI</name>
<organism evidence="1 3">
    <name type="scientific">Paramecium sonneborni</name>
    <dbReference type="NCBI Taxonomy" id="65129"/>
    <lineage>
        <taxon>Eukaryota</taxon>
        <taxon>Sar</taxon>
        <taxon>Alveolata</taxon>
        <taxon>Ciliophora</taxon>
        <taxon>Intramacronucleata</taxon>
        <taxon>Oligohymenophorea</taxon>
        <taxon>Peniculida</taxon>
        <taxon>Parameciidae</taxon>
        <taxon>Paramecium</taxon>
    </lineage>
</organism>
<evidence type="ECO:0000313" key="3">
    <source>
        <dbReference type="Proteomes" id="UP000692954"/>
    </source>
</evidence>
<dbReference type="AlphaFoldDB" id="A0A8S1RLD8"/>
<gene>
    <name evidence="1" type="ORF">PSON_ATCC_30995.1.T1810087</name>
    <name evidence="2" type="ORF">PSON_ATCC_30995.1.T1810088</name>
</gene>
<evidence type="ECO:0000313" key="1">
    <source>
        <dbReference type="EMBL" id="CAD8127960.1"/>
    </source>
</evidence>
<dbReference type="Proteomes" id="UP000692954">
    <property type="component" value="Unassembled WGS sequence"/>
</dbReference>
<keyword evidence="3" id="KW-1185">Reference proteome</keyword>